<evidence type="ECO:0000256" key="1">
    <source>
        <dbReference type="SAM" id="MobiDB-lite"/>
    </source>
</evidence>
<feature type="transmembrane region" description="Helical" evidence="2">
    <location>
        <begin position="97"/>
        <end position="113"/>
    </location>
</feature>
<feature type="transmembrane region" description="Helical" evidence="2">
    <location>
        <begin position="67"/>
        <end position="85"/>
    </location>
</feature>
<organism evidence="4 5">
    <name type="scientific">Sphingomonas brevis</name>
    <dbReference type="NCBI Taxonomy" id="2908206"/>
    <lineage>
        <taxon>Bacteria</taxon>
        <taxon>Pseudomonadati</taxon>
        <taxon>Pseudomonadota</taxon>
        <taxon>Alphaproteobacteria</taxon>
        <taxon>Sphingomonadales</taxon>
        <taxon>Sphingomonadaceae</taxon>
        <taxon>Sphingomonas</taxon>
    </lineage>
</organism>
<dbReference type="EMBL" id="JAMGBB010000001">
    <property type="protein sequence ID" value="MCL6740784.1"/>
    <property type="molecule type" value="Genomic_DNA"/>
</dbReference>
<feature type="transmembrane region" description="Helical" evidence="2">
    <location>
        <begin position="140"/>
        <end position="157"/>
    </location>
</feature>
<feature type="transmembrane region" description="Helical" evidence="2">
    <location>
        <begin position="21"/>
        <end position="41"/>
    </location>
</feature>
<dbReference type="Pfam" id="PF04235">
    <property type="entry name" value="DUF418"/>
    <property type="match status" value="1"/>
</dbReference>
<dbReference type="Proteomes" id="UP001165383">
    <property type="component" value="Unassembled WGS sequence"/>
</dbReference>
<feature type="transmembrane region" description="Helical" evidence="2">
    <location>
        <begin position="241"/>
        <end position="259"/>
    </location>
</feature>
<dbReference type="InterPro" id="IPR007349">
    <property type="entry name" value="DUF418"/>
</dbReference>
<comment type="caution">
    <text evidence="4">The sequence shown here is derived from an EMBL/GenBank/DDBJ whole genome shotgun (WGS) entry which is preliminary data.</text>
</comment>
<sequence length="429" mass="47942">MVNSIAAPTGTRLESLDFIRGCALFGILIMNIVGMGMGPAYDNPRVMGGDTGINLWTWFVVNVTFEGTQRALFSILFGAGVILFTSRPDSTDAYFRRNLWLIAFGLFNAWILLWGGDILYFYGLTALFLFAFRNLPGKKLLGLGIASFVLGAAWSGLDTYNMLDLHKRAVAAESIPAAQRSEQQKGAIEQWTNESRGGPSPERVVKLKEENQAGYISALRVRAPRIAEAQSWYAYRNFFDIFGMMMIGMALFKLGVLTLEARTRTYLAMMVGGYAIGMPLNLFEANWLMSHGFSGLARHQTAITYDFARLAQTTGHLGLLGLFLKSGMLSWFRTAMAAVGRMALTNYLTHSAVALIIFVFLGYWGTLERHQLYYIVFAIWAAQIVISPIWLKHFHFGPVEWLWRYLTYGKQPPFRREAPASGARPLPAG</sequence>
<keyword evidence="2" id="KW-0472">Membrane</keyword>
<feature type="transmembrane region" description="Helical" evidence="2">
    <location>
        <begin position="119"/>
        <end position="135"/>
    </location>
</feature>
<evidence type="ECO:0000313" key="5">
    <source>
        <dbReference type="Proteomes" id="UP001165383"/>
    </source>
</evidence>
<protein>
    <submittedName>
        <fullName evidence="4">DUF418 domain-containing protein</fullName>
    </submittedName>
</protein>
<feature type="transmembrane region" description="Helical" evidence="2">
    <location>
        <begin position="371"/>
        <end position="391"/>
    </location>
</feature>
<evidence type="ECO:0000259" key="3">
    <source>
        <dbReference type="Pfam" id="PF04235"/>
    </source>
</evidence>
<feature type="domain" description="DUF418" evidence="3">
    <location>
        <begin position="251"/>
        <end position="410"/>
    </location>
</feature>
<feature type="transmembrane region" description="Helical" evidence="2">
    <location>
        <begin position="266"/>
        <end position="283"/>
    </location>
</feature>
<evidence type="ECO:0000313" key="4">
    <source>
        <dbReference type="EMBL" id="MCL6740784.1"/>
    </source>
</evidence>
<name>A0ABT0S8R7_9SPHN</name>
<feature type="region of interest" description="Disordered" evidence="1">
    <location>
        <begin position="180"/>
        <end position="202"/>
    </location>
</feature>
<keyword evidence="5" id="KW-1185">Reference proteome</keyword>
<evidence type="ECO:0000256" key="2">
    <source>
        <dbReference type="SAM" id="Phobius"/>
    </source>
</evidence>
<feature type="transmembrane region" description="Helical" evidence="2">
    <location>
        <begin position="344"/>
        <end position="365"/>
    </location>
</feature>
<reference evidence="4" key="1">
    <citation type="submission" date="2022-05" db="EMBL/GenBank/DDBJ databases">
        <authorList>
            <person name="Jo J.-H."/>
            <person name="Im W.-T."/>
        </authorList>
    </citation>
    <scope>NUCLEOTIDE SEQUENCE</scope>
    <source>
        <strain evidence="4">RB56-2</strain>
    </source>
</reference>
<accession>A0ABT0S8R7</accession>
<gene>
    <name evidence="4" type="ORF">LZ518_06510</name>
</gene>
<proteinExistence type="predicted"/>
<dbReference type="PANTHER" id="PTHR30590:SF2">
    <property type="entry name" value="INNER MEMBRANE PROTEIN"/>
    <property type="match status" value="1"/>
</dbReference>
<keyword evidence="2" id="KW-0812">Transmembrane</keyword>
<dbReference type="RefSeq" id="WP_249915198.1">
    <property type="nucleotide sequence ID" value="NZ_JAMGBB010000001.1"/>
</dbReference>
<keyword evidence="2" id="KW-1133">Transmembrane helix</keyword>
<dbReference type="InterPro" id="IPR052529">
    <property type="entry name" value="Bact_Transport_Assoc"/>
</dbReference>
<dbReference type="PANTHER" id="PTHR30590">
    <property type="entry name" value="INNER MEMBRANE PROTEIN"/>
    <property type="match status" value="1"/>
</dbReference>